<dbReference type="PIRSF" id="PIRSF002465">
    <property type="entry name" value="Phsphlp_syn_PlsX"/>
    <property type="match status" value="1"/>
</dbReference>
<evidence type="ECO:0000256" key="9">
    <source>
        <dbReference type="ARBA" id="ARBA00046608"/>
    </source>
</evidence>
<gene>
    <name evidence="10" type="primary">plsX</name>
    <name evidence="11" type="ordered locus">Ethha_0315</name>
</gene>
<name>E6U7W9_ETHHY</name>
<comment type="pathway">
    <text evidence="10">Lipid metabolism; phospholipid metabolism.</text>
</comment>
<dbReference type="Pfam" id="PF02504">
    <property type="entry name" value="FA_synthesis"/>
    <property type="match status" value="1"/>
</dbReference>
<keyword evidence="6 10" id="KW-0594">Phospholipid biosynthesis</keyword>
<comment type="similarity">
    <text evidence="10">Belongs to the PlsX family.</text>
</comment>
<dbReference type="GO" id="GO:0043811">
    <property type="term" value="F:phosphate:acyl-[acyl carrier protein] acyltransferase activity"/>
    <property type="evidence" value="ECO:0007669"/>
    <property type="project" value="UniProtKB-UniRule"/>
</dbReference>
<proteinExistence type="inferred from homology"/>
<dbReference type="GO" id="GO:0008654">
    <property type="term" value="P:phospholipid biosynthetic process"/>
    <property type="evidence" value="ECO:0007669"/>
    <property type="project" value="UniProtKB-KW"/>
</dbReference>
<dbReference type="Proteomes" id="UP000001551">
    <property type="component" value="Chromosome"/>
</dbReference>
<keyword evidence="4 10" id="KW-0808">Transferase</keyword>
<organism evidence="11 12">
    <name type="scientific">Ethanoligenens harbinense (strain DSM 18485 / JCM 12961 / CGMCC 1.5033 / YUAN-3)</name>
    <dbReference type="NCBI Taxonomy" id="663278"/>
    <lineage>
        <taxon>Bacteria</taxon>
        <taxon>Bacillati</taxon>
        <taxon>Bacillota</taxon>
        <taxon>Clostridia</taxon>
        <taxon>Eubacteriales</taxon>
        <taxon>Oscillospiraceae</taxon>
        <taxon>Ethanoligenens</taxon>
    </lineage>
</organism>
<evidence type="ECO:0000256" key="10">
    <source>
        <dbReference type="HAMAP-Rule" id="MF_00019"/>
    </source>
</evidence>
<dbReference type="InterPro" id="IPR003664">
    <property type="entry name" value="FA_synthesis"/>
</dbReference>
<comment type="catalytic activity">
    <reaction evidence="1 10">
        <text>a fatty acyl-[ACP] + phosphate = an acyl phosphate + holo-[ACP]</text>
        <dbReference type="Rhea" id="RHEA:42292"/>
        <dbReference type="Rhea" id="RHEA-COMP:9685"/>
        <dbReference type="Rhea" id="RHEA-COMP:14125"/>
        <dbReference type="ChEBI" id="CHEBI:43474"/>
        <dbReference type="ChEBI" id="CHEBI:59918"/>
        <dbReference type="ChEBI" id="CHEBI:64479"/>
        <dbReference type="ChEBI" id="CHEBI:138651"/>
        <dbReference type="EC" id="2.3.1.274"/>
    </reaction>
</comment>
<evidence type="ECO:0000256" key="1">
    <source>
        <dbReference type="ARBA" id="ARBA00001232"/>
    </source>
</evidence>
<dbReference type="AlphaFoldDB" id="E6U7W9"/>
<comment type="function">
    <text evidence="10">Catalyzes the reversible formation of acyl-phosphate (acyl-PO(4)) from acyl-[acyl-carrier-protein] (acyl-ACP). This enzyme utilizes acyl-ACP as fatty acyl donor, but not acyl-CoA.</text>
</comment>
<dbReference type="STRING" id="663278.Ethha_0315"/>
<dbReference type="HAMAP" id="MF_00019">
    <property type="entry name" value="PlsX"/>
    <property type="match status" value="1"/>
</dbReference>
<keyword evidence="5 10" id="KW-0443">Lipid metabolism</keyword>
<keyword evidence="12" id="KW-1185">Reference proteome</keyword>
<dbReference type="InterPro" id="IPR012281">
    <property type="entry name" value="Phospholipid_synth_PlsX-like"/>
</dbReference>
<evidence type="ECO:0000256" key="8">
    <source>
        <dbReference type="ARBA" id="ARBA00024069"/>
    </source>
</evidence>
<sequence length="333" mass="35302">MRIIMDGLGGDNAPDEMLEGARLAVKEYGVEILITGEKEKLRAVAYEKSVPLDGIEILEADGALTMDDAPTEVLRGKKNCSMAVGLRALAEGRGDAFVSAGNTGAMVVGSRSIIGCVDGLRRPALAPILPHTTGCFMLLDGGANVECRPEMLLQFGHMGAIYMEKILSIQSPRVGLANIGAEEHKGTQLAQDAYALLKNSSLRFVGNVEGRDIPFGACDVLVADGFTGNIILKLMEGMGLFMGQTIKGMFTRNMLTMGAALVLKPALEGFKKKMDYTEYGGAPLMGLKKPVIKAHGSSNAHAFQNAVRQAVAFVKEDVIAEIEGTRPQASSAG</sequence>
<dbReference type="PANTHER" id="PTHR30100:SF1">
    <property type="entry name" value="PHOSPHATE ACYLTRANSFERASE"/>
    <property type="match status" value="1"/>
</dbReference>
<evidence type="ECO:0000256" key="5">
    <source>
        <dbReference type="ARBA" id="ARBA00023098"/>
    </source>
</evidence>
<dbReference type="RefSeq" id="WP_013484282.1">
    <property type="nucleotide sequence ID" value="NC_014828.1"/>
</dbReference>
<keyword evidence="7 10" id="KW-1208">Phospholipid metabolism</keyword>
<dbReference type="Gene3D" id="3.40.718.10">
    <property type="entry name" value="Isopropylmalate Dehydrogenase"/>
    <property type="match status" value="1"/>
</dbReference>
<keyword evidence="3 10" id="KW-0444">Lipid biosynthesis</keyword>
<dbReference type="eggNOG" id="COG0416">
    <property type="taxonomic scope" value="Bacteria"/>
</dbReference>
<keyword evidence="2 10" id="KW-0963">Cytoplasm</keyword>
<dbReference type="HOGENOM" id="CLU_039379_1_1_9"/>
<dbReference type="EC" id="2.3.1.274" evidence="8 10"/>
<evidence type="ECO:0000256" key="4">
    <source>
        <dbReference type="ARBA" id="ARBA00022679"/>
    </source>
</evidence>
<dbReference type="EMBL" id="CP002400">
    <property type="protein sequence ID" value="ADU25901.1"/>
    <property type="molecule type" value="Genomic_DNA"/>
</dbReference>
<dbReference type="GO" id="GO:0005737">
    <property type="term" value="C:cytoplasm"/>
    <property type="evidence" value="ECO:0007669"/>
    <property type="project" value="UniProtKB-SubCell"/>
</dbReference>
<dbReference type="UniPathway" id="UPA00085"/>
<evidence type="ECO:0000256" key="2">
    <source>
        <dbReference type="ARBA" id="ARBA00022490"/>
    </source>
</evidence>
<reference evidence="11 12" key="1">
    <citation type="submission" date="2010-12" db="EMBL/GenBank/DDBJ databases">
        <title>Complete sequence of Ethanoligenens harbinense YUAN-3.</title>
        <authorList>
            <person name="Lucas S."/>
            <person name="Copeland A."/>
            <person name="Lapidus A."/>
            <person name="Cheng J.-F."/>
            <person name="Bruce D."/>
            <person name="Goodwin L."/>
            <person name="Pitluck S."/>
            <person name="Chertkov O."/>
            <person name="Misra M."/>
            <person name="Detter J.C."/>
            <person name="Han C."/>
            <person name="Tapia R."/>
            <person name="Land M."/>
            <person name="Hauser L."/>
            <person name="Jeffries C."/>
            <person name="Kyrpides N."/>
            <person name="Ivanova N."/>
            <person name="Mikhailova N."/>
            <person name="Wang A."/>
            <person name="Mouttaki H."/>
            <person name="He Z."/>
            <person name="Zhou J."/>
            <person name="Hemme C.L."/>
            <person name="Woyke T."/>
        </authorList>
    </citation>
    <scope>NUCLEOTIDE SEQUENCE [LARGE SCALE GENOMIC DNA]</scope>
    <source>
        <strain evidence="12">DSM 18485 / JCM 12961 / CGMCC 1.5033 / YUAN-3</strain>
    </source>
</reference>
<protein>
    <recommendedName>
        <fullName evidence="8 10">Phosphate acyltransferase</fullName>
        <ecNumber evidence="8 10">2.3.1.274</ecNumber>
    </recommendedName>
    <alternativeName>
        <fullName evidence="10">Acyl-ACP phosphotransacylase</fullName>
    </alternativeName>
    <alternativeName>
        <fullName evidence="10">Acyl-[acyl-carrier-protein]--phosphate acyltransferase</fullName>
    </alternativeName>
    <alternativeName>
        <fullName evidence="10">Phosphate-acyl-ACP acyltransferase</fullName>
    </alternativeName>
</protein>
<dbReference type="KEGG" id="eha:Ethha_0315"/>
<comment type="subunit">
    <text evidence="9 10">Homodimer. Probably interacts with PlsY.</text>
</comment>
<evidence type="ECO:0000256" key="3">
    <source>
        <dbReference type="ARBA" id="ARBA00022516"/>
    </source>
</evidence>
<accession>E6U7W9</accession>
<dbReference type="PANTHER" id="PTHR30100">
    <property type="entry name" value="FATTY ACID/PHOSPHOLIPID SYNTHESIS PROTEIN PLSX"/>
    <property type="match status" value="1"/>
</dbReference>
<evidence type="ECO:0000313" key="11">
    <source>
        <dbReference type="EMBL" id="ADU25901.1"/>
    </source>
</evidence>
<evidence type="ECO:0000313" key="12">
    <source>
        <dbReference type="Proteomes" id="UP000001551"/>
    </source>
</evidence>
<dbReference type="NCBIfam" id="TIGR00182">
    <property type="entry name" value="plsX"/>
    <property type="match status" value="1"/>
</dbReference>
<dbReference type="GO" id="GO:0006633">
    <property type="term" value="P:fatty acid biosynthetic process"/>
    <property type="evidence" value="ECO:0007669"/>
    <property type="project" value="UniProtKB-UniRule"/>
</dbReference>
<evidence type="ECO:0000256" key="6">
    <source>
        <dbReference type="ARBA" id="ARBA00023209"/>
    </source>
</evidence>
<evidence type="ECO:0000256" key="7">
    <source>
        <dbReference type="ARBA" id="ARBA00023264"/>
    </source>
</evidence>
<comment type="subcellular location">
    <subcellularLocation>
        <location evidence="10">Cytoplasm</location>
    </subcellularLocation>
    <text evidence="10">Associated with the membrane possibly through PlsY.</text>
</comment>
<dbReference type="SUPFAM" id="SSF53659">
    <property type="entry name" value="Isocitrate/Isopropylmalate dehydrogenase-like"/>
    <property type="match status" value="1"/>
</dbReference>